<evidence type="ECO:0000313" key="1">
    <source>
        <dbReference type="EMBL" id="UXN58145.1"/>
    </source>
</evidence>
<keyword evidence="1" id="KW-0614">Plasmid</keyword>
<dbReference type="Proteomes" id="UP001061991">
    <property type="component" value="Plasmid p_unnamed2"/>
</dbReference>
<keyword evidence="2" id="KW-1185">Reference proteome</keyword>
<evidence type="ECO:0000313" key="2">
    <source>
        <dbReference type="Proteomes" id="UP001061991"/>
    </source>
</evidence>
<dbReference type="EMBL" id="CP104971">
    <property type="protein sequence ID" value="UXN58145.1"/>
    <property type="molecule type" value="Genomic_DNA"/>
</dbReference>
<organism evidence="1 2">
    <name type="scientific">Phyllobacterium zundukense</name>
    <dbReference type="NCBI Taxonomy" id="1867719"/>
    <lineage>
        <taxon>Bacteria</taxon>
        <taxon>Pseudomonadati</taxon>
        <taxon>Pseudomonadota</taxon>
        <taxon>Alphaproteobacteria</taxon>
        <taxon>Hyphomicrobiales</taxon>
        <taxon>Phyllobacteriaceae</taxon>
        <taxon>Phyllobacterium</taxon>
    </lineage>
</organism>
<protein>
    <submittedName>
        <fullName evidence="1">Invasion associated locus B family protein</fullName>
    </submittedName>
</protein>
<reference evidence="1" key="1">
    <citation type="submission" date="2022-09" db="EMBL/GenBank/DDBJ databases">
        <title>Interaction between co-microsymbionts with complementary sets of symbiotic genes in legume-rhizobium systems.</title>
        <authorList>
            <person name="Safronova V."/>
            <person name="Sazanova A."/>
            <person name="Afonin A."/>
            <person name="Chirak E."/>
        </authorList>
    </citation>
    <scope>NUCLEOTIDE SEQUENCE</scope>
    <source>
        <strain evidence="1">A18/3m</strain>
    </source>
</reference>
<name>A0ACD4CX39_9HYPH</name>
<sequence>MDKVLKFPALFLAILAATPGFAQAPVSALPGGATSLQETYQDWRVSCIQQAGSKRCALSQQQTQENGQLVLAIELQPGAKANEVTGNLMMPFGLALANGVTLQPEEGKPLQPLQFKTCVAQGCIVPLPLDAATVSVLRKASELKVGATAADAAQPVQLRISLKGFAPALDRTIELAK</sequence>
<geneLocation type="plasmid" evidence="1 2">
    <name>p_unnamed2</name>
</geneLocation>
<proteinExistence type="predicted"/>
<accession>A0ACD4CX39</accession>
<gene>
    <name evidence="1" type="ORF">N8E88_04795</name>
</gene>